<comment type="caution">
    <text evidence="1">The sequence shown here is derived from an EMBL/GenBank/DDBJ whole genome shotgun (WGS) entry which is preliminary data.</text>
</comment>
<gene>
    <name evidence="1" type="ORF">A2Z33_01570</name>
</gene>
<evidence type="ECO:0000313" key="2">
    <source>
        <dbReference type="Proteomes" id="UP000178448"/>
    </source>
</evidence>
<organism evidence="1 2">
    <name type="scientific">Candidatus Gottesmanbacteria bacterium RBG_16_52_11</name>
    <dbReference type="NCBI Taxonomy" id="1798374"/>
    <lineage>
        <taxon>Bacteria</taxon>
        <taxon>Candidatus Gottesmaniibacteriota</taxon>
    </lineage>
</organism>
<sequence length="270" mass="30325">MYDAINRQRKNAGLEDLVPGSIELTVEEIFRGRGNLLPAVDCDMRRMLWNFAHIEPISTGSEIGNSQFITKVNRDNAIMGTLVFRDIGSKIMRGDLSDIDKVYASRINEVAQKSLGTAGIKGFAGFSVRIQGWMYGDFASRVNLTLINQGYPAIASRFAVKVGQLVRESEFLKSNLINKPDGDGSGFPKQYSEAEIRTFREICDAVLERLFNIYSVPVRDRKRYRIRASQGKFPPTTPYKRYDSLADPGHIRTLVRPLATYTAESDEING</sequence>
<dbReference type="EMBL" id="MFJD01000009">
    <property type="protein sequence ID" value="OGG01909.1"/>
    <property type="molecule type" value="Genomic_DNA"/>
</dbReference>
<dbReference type="AlphaFoldDB" id="A0A1F5YNY8"/>
<reference evidence="1 2" key="1">
    <citation type="journal article" date="2016" name="Nat. Commun.">
        <title>Thousands of microbial genomes shed light on interconnected biogeochemical processes in an aquifer system.</title>
        <authorList>
            <person name="Anantharaman K."/>
            <person name="Brown C.T."/>
            <person name="Hug L.A."/>
            <person name="Sharon I."/>
            <person name="Castelle C.J."/>
            <person name="Probst A.J."/>
            <person name="Thomas B.C."/>
            <person name="Singh A."/>
            <person name="Wilkins M.J."/>
            <person name="Karaoz U."/>
            <person name="Brodie E.L."/>
            <person name="Williams K.H."/>
            <person name="Hubbard S.S."/>
            <person name="Banfield J.F."/>
        </authorList>
    </citation>
    <scope>NUCLEOTIDE SEQUENCE [LARGE SCALE GENOMIC DNA]</scope>
</reference>
<dbReference type="Proteomes" id="UP000178448">
    <property type="component" value="Unassembled WGS sequence"/>
</dbReference>
<dbReference type="STRING" id="1798374.A2Z33_01570"/>
<protein>
    <submittedName>
        <fullName evidence="1">Uncharacterized protein</fullName>
    </submittedName>
</protein>
<name>A0A1F5YNY8_9BACT</name>
<proteinExistence type="predicted"/>
<accession>A0A1F5YNY8</accession>
<evidence type="ECO:0000313" key="1">
    <source>
        <dbReference type="EMBL" id="OGG01909.1"/>
    </source>
</evidence>